<reference evidence="11" key="2">
    <citation type="submission" date="2023-11" db="UniProtKB">
        <authorList>
            <consortium name="WormBaseParasite"/>
        </authorList>
    </citation>
    <scope>IDENTIFICATION</scope>
</reference>
<proteinExistence type="predicted"/>
<dbReference type="SMART" id="SM00352">
    <property type="entry name" value="POU"/>
    <property type="match status" value="1"/>
</dbReference>
<evidence type="ECO:0000259" key="8">
    <source>
        <dbReference type="PROSITE" id="PS50071"/>
    </source>
</evidence>
<dbReference type="Gene3D" id="1.10.260.40">
    <property type="entry name" value="lambda repressor-like DNA-binding domains"/>
    <property type="match status" value="1"/>
</dbReference>
<dbReference type="PANTHER" id="PTHR11636:SF5">
    <property type="entry name" value="POU DOMAIN MOTIF 3, ISOFORM F"/>
    <property type="match status" value="1"/>
</dbReference>
<evidence type="ECO:0000256" key="6">
    <source>
        <dbReference type="RuleBase" id="RU000682"/>
    </source>
</evidence>
<dbReference type="Gene3D" id="1.10.10.60">
    <property type="entry name" value="Homeodomain-like"/>
    <property type="match status" value="1"/>
</dbReference>
<name>A0AA85KBP4_TRIRE</name>
<feature type="domain" description="POU-specific" evidence="9">
    <location>
        <begin position="286"/>
        <end position="360"/>
    </location>
</feature>
<dbReference type="Pfam" id="PF00157">
    <property type="entry name" value="Pou"/>
    <property type="match status" value="1"/>
</dbReference>
<evidence type="ECO:0000256" key="5">
    <source>
        <dbReference type="PROSITE-ProRule" id="PRU00108"/>
    </source>
</evidence>
<evidence type="ECO:0008006" key="12">
    <source>
        <dbReference type="Google" id="ProtNLM"/>
    </source>
</evidence>
<dbReference type="GO" id="GO:0000978">
    <property type="term" value="F:RNA polymerase II cis-regulatory region sequence-specific DNA binding"/>
    <property type="evidence" value="ECO:0007669"/>
    <property type="project" value="TreeGrafter"/>
</dbReference>
<keyword evidence="4 5" id="KW-0539">Nucleus</keyword>
<feature type="domain" description="Homeobox" evidence="8">
    <location>
        <begin position="380"/>
        <end position="440"/>
    </location>
</feature>
<evidence type="ECO:0000259" key="9">
    <source>
        <dbReference type="PROSITE" id="PS51179"/>
    </source>
</evidence>
<dbReference type="Proteomes" id="UP000050795">
    <property type="component" value="Unassembled WGS sequence"/>
</dbReference>
<dbReference type="InterPro" id="IPR013847">
    <property type="entry name" value="POU"/>
</dbReference>
<dbReference type="PROSITE" id="PS00035">
    <property type="entry name" value="POU_1"/>
    <property type="match status" value="1"/>
</dbReference>
<feature type="DNA-binding region" description="Homeobox" evidence="5">
    <location>
        <begin position="382"/>
        <end position="441"/>
    </location>
</feature>
<dbReference type="CDD" id="cd00086">
    <property type="entry name" value="homeodomain"/>
    <property type="match status" value="1"/>
</dbReference>
<feature type="region of interest" description="Disordered" evidence="7">
    <location>
        <begin position="257"/>
        <end position="277"/>
    </location>
</feature>
<protein>
    <recommendedName>
        <fullName evidence="12">POU domain protein</fullName>
    </recommendedName>
</protein>
<comment type="subcellular location">
    <subcellularLocation>
        <location evidence="1 5 6">Nucleus</location>
    </subcellularLocation>
</comment>
<dbReference type="GO" id="GO:0000981">
    <property type="term" value="F:DNA-binding transcription factor activity, RNA polymerase II-specific"/>
    <property type="evidence" value="ECO:0007669"/>
    <property type="project" value="TreeGrafter"/>
</dbReference>
<keyword evidence="3 5" id="KW-0371">Homeobox</keyword>
<dbReference type="InterPro" id="IPR001356">
    <property type="entry name" value="HD"/>
</dbReference>
<evidence type="ECO:0000313" key="11">
    <source>
        <dbReference type="WBParaSite" id="TREG1_7490.1"/>
    </source>
</evidence>
<reference evidence="10" key="1">
    <citation type="submission" date="2022-06" db="EMBL/GenBank/DDBJ databases">
        <authorList>
            <person name="Berger JAMES D."/>
            <person name="Berger JAMES D."/>
        </authorList>
    </citation>
    <scope>NUCLEOTIDE SEQUENCE [LARGE SCALE GENOMIC DNA]</scope>
</reference>
<evidence type="ECO:0000313" key="10">
    <source>
        <dbReference type="Proteomes" id="UP000050795"/>
    </source>
</evidence>
<dbReference type="PROSITE" id="PS51179">
    <property type="entry name" value="POU_3"/>
    <property type="match status" value="1"/>
</dbReference>
<evidence type="ECO:0000256" key="1">
    <source>
        <dbReference type="ARBA" id="ARBA00004123"/>
    </source>
</evidence>
<dbReference type="GO" id="GO:0005634">
    <property type="term" value="C:nucleus"/>
    <property type="evidence" value="ECO:0007669"/>
    <property type="project" value="UniProtKB-SubCell"/>
</dbReference>
<evidence type="ECO:0000256" key="3">
    <source>
        <dbReference type="ARBA" id="ARBA00023155"/>
    </source>
</evidence>
<keyword evidence="2 5" id="KW-0238">DNA-binding</keyword>
<dbReference type="SUPFAM" id="SSF47413">
    <property type="entry name" value="lambda repressor-like DNA-binding domains"/>
    <property type="match status" value="1"/>
</dbReference>
<dbReference type="PROSITE" id="PS50071">
    <property type="entry name" value="HOMEOBOX_2"/>
    <property type="match status" value="1"/>
</dbReference>
<keyword evidence="10" id="KW-1185">Reference proteome</keyword>
<accession>A0AA85KBP4</accession>
<dbReference type="WBParaSite" id="TREG1_7490.1">
    <property type="protein sequence ID" value="TREG1_7490.1"/>
    <property type="gene ID" value="TREG1_7490"/>
</dbReference>
<evidence type="ECO:0000256" key="2">
    <source>
        <dbReference type="ARBA" id="ARBA00023125"/>
    </source>
</evidence>
<dbReference type="AlphaFoldDB" id="A0AA85KBP4"/>
<dbReference type="Pfam" id="PF00046">
    <property type="entry name" value="Homeodomain"/>
    <property type="match status" value="1"/>
</dbReference>
<organism evidence="10 11">
    <name type="scientific">Trichobilharzia regenti</name>
    <name type="common">Nasal bird schistosome</name>
    <dbReference type="NCBI Taxonomy" id="157069"/>
    <lineage>
        <taxon>Eukaryota</taxon>
        <taxon>Metazoa</taxon>
        <taxon>Spiralia</taxon>
        <taxon>Lophotrochozoa</taxon>
        <taxon>Platyhelminthes</taxon>
        <taxon>Trematoda</taxon>
        <taxon>Digenea</taxon>
        <taxon>Strigeidida</taxon>
        <taxon>Schistosomatoidea</taxon>
        <taxon>Schistosomatidae</taxon>
        <taxon>Trichobilharzia</taxon>
    </lineage>
</organism>
<dbReference type="InterPro" id="IPR050255">
    <property type="entry name" value="POU_domain_TF"/>
</dbReference>
<dbReference type="InterPro" id="IPR009057">
    <property type="entry name" value="Homeodomain-like_sf"/>
</dbReference>
<dbReference type="InterPro" id="IPR000327">
    <property type="entry name" value="POU_dom"/>
</dbReference>
<dbReference type="InterPro" id="IPR010982">
    <property type="entry name" value="Lambda_DNA-bd_dom_sf"/>
</dbReference>
<sequence>MRLRIHLDNDNIEAYLTASGMHSVNGLTSFWNITEPRSMTENINSTKNSFDQSIPSCLQPLSLNTLNTVFPQELCMYKAPSFPVAPAYNPALRSLSESLLCSNSKFFHHTKENDTSSQSTSAYKTFYENWLHYFLLLVQQNNLNSNIKSVEELQKHLEVDRHQRQMMIKTEYSTDFPTIPTSVTKIDNLLNKNNVNTILNSEYQCENSLNQDESTLSHTKDGLLMNNQSVTYDSESETESLSSTSNENLADLDNASHEQMDDESIHTSSKSQRLKSMIQEKEDGVSLSEDLEEIYQFAHLFKLRRLSLGLTQTQVGASLNAKEGPAYSQSAICRFEKLDVTLKSAKRMKPVLERWLSETEAMHTNGTNDSFGAQLIHRPPRKRKRRTCFSTRALNCLLHQLEKNPYPTKAEMTELAKALTYDREVIRVWFCNRRQAIKTTEKHPKSVQS</sequence>
<evidence type="ECO:0000256" key="7">
    <source>
        <dbReference type="SAM" id="MobiDB-lite"/>
    </source>
</evidence>
<dbReference type="PRINTS" id="PR00028">
    <property type="entry name" value="POUDOMAIN"/>
</dbReference>
<dbReference type="PANTHER" id="PTHR11636">
    <property type="entry name" value="POU DOMAIN"/>
    <property type="match status" value="1"/>
</dbReference>
<evidence type="ECO:0000256" key="4">
    <source>
        <dbReference type="ARBA" id="ARBA00023242"/>
    </source>
</evidence>
<dbReference type="SUPFAM" id="SSF46689">
    <property type="entry name" value="Homeodomain-like"/>
    <property type="match status" value="1"/>
</dbReference>
<dbReference type="SMART" id="SM00389">
    <property type="entry name" value="HOX"/>
    <property type="match status" value="1"/>
</dbReference>